<organism evidence="8 9">
    <name type="scientific">Priapulus caudatus</name>
    <name type="common">Priapulid worm</name>
    <dbReference type="NCBI Taxonomy" id="37621"/>
    <lineage>
        <taxon>Eukaryota</taxon>
        <taxon>Metazoa</taxon>
        <taxon>Ecdysozoa</taxon>
        <taxon>Scalidophora</taxon>
        <taxon>Priapulida</taxon>
        <taxon>Priapulimorpha</taxon>
        <taxon>Priapulimorphida</taxon>
        <taxon>Priapulidae</taxon>
        <taxon>Priapulus</taxon>
    </lineage>
</organism>
<keyword evidence="8" id="KW-1185">Reference proteome</keyword>
<dbReference type="InterPro" id="IPR050726">
    <property type="entry name" value="mGluR"/>
</dbReference>
<dbReference type="Pfam" id="PF01094">
    <property type="entry name" value="ANF_receptor"/>
    <property type="match status" value="1"/>
</dbReference>
<keyword evidence="3" id="KW-1133">Transmembrane helix</keyword>
<reference evidence="9" key="1">
    <citation type="submission" date="2025-08" db="UniProtKB">
        <authorList>
            <consortium name="RefSeq"/>
        </authorList>
    </citation>
    <scope>IDENTIFICATION</scope>
</reference>
<feature type="signal peptide" evidence="6">
    <location>
        <begin position="1"/>
        <end position="27"/>
    </location>
</feature>
<evidence type="ECO:0000313" key="9">
    <source>
        <dbReference type="RefSeq" id="XP_014668341.1"/>
    </source>
</evidence>
<protein>
    <submittedName>
        <fullName evidence="9">Guanylate cyclase 32E-like isoform X1</fullName>
    </submittedName>
</protein>
<sequence length="486" mass="54211">MTTHGPVLLRVIVRLLWLLWTAELLRAENFTIGYITGSARRPGNNEYNRPGLAISGAITLAVNEINANPDLLPNDYLNFAVAETYGESAESLKQTALFWQSNAAVIIGPQETCVCEATLAGSFGIPMVSYYCPETVVSNKYQYPTFARTRPPDYQISKSLAALLKYFNWTTVAVLSSDASDFSNVATTIIKILKASGIDVATHRTWQGTYYHDFTENPFVKLVEETLMDARIYVVIGKQTEYIGLMTYMEERQLLNGDYFVVGVHFDQYNPEDPEEYIKGVLQTHVDTRSRRAFQSYIGIISSAPVYPAFQHFSAKVDSYLESPPFSHPNPFKTKGLDVPRKINQGAAHLYDAVYLYARAVHQAEANHDDPLNGHVLINYMKEQTYLSAMGYMTSTDENADAKGNYTLIAFSRLPGAEARYGLTPVGTFEHMEPGEGETIGLPVRYRLRIYDRIPWRGRGPPAAVPACGFRGVSCPNNNIVGQISV</sequence>
<dbReference type="InterPro" id="IPR001828">
    <property type="entry name" value="ANF_lig-bd_rcpt"/>
</dbReference>
<dbReference type="InterPro" id="IPR028082">
    <property type="entry name" value="Peripla_BP_I"/>
</dbReference>
<keyword evidence="4" id="KW-0472">Membrane</keyword>
<keyword evidence="2" id="KW-0812">Transmembrane</keyword>
<feature type="domain" description="Receptor ligand binding region" evidence="7">
    <location>
        <begin position="56"/>
        <end position="411"/>
    </location>
</feature>
<evidence type="ECO:0000256" key="4">
    <source>
        <dbReference type="ARBA" id="ARBA00023136"/>
    </source>
</evidence>
<dbReference type="CDD" id="cd06370">
    <property type="entry name" value="PBP1_SAP_GC-like"/>
    <property type="match status" value="1"/>
</dbReference>
<evidence type="ECO:0000256" key="6">
    <source>
        <dbReference type="SAM" id="SignalP"/>
    </source>
</evidence>
<evidence type="ECO:0000313" key="8">
    <source>
        <dbReference type="Proteomes" id="UP000695022"/>
    </source>
</evidence>
<proteinExistence type="predicted"/>
<dbReference type="SUPFAM" id="SSF53822">
    <property type="entry name" value="Periplasmic binding protein-like I"/>
    <property type="match status" value="1"/>
</dbReference>
<keyword evidence="5" id="KW-0325">Glycoprotein</keyword>
<accession>A0ABM1E820</accession>
<evidence type="ECO:0000259" key="7">
    <source>
        <dbReference type="Pfam" id="PF01094"/>
    </source>
</evidence>
<name>A0ABM1E820_PRICU</name>
<evidence type="ECO:0000256" key="3">
    <source>
        <dbReference type="ARBA" id="ARBA00022989"/>
    </source>
</evidence>
<evidence type="ECO:0000256" key="5">
    <source>
        <dbReference type="ARBA" id="ARBA00023180"/>
    </source>
</evidence>
<evidence type="ECO:0000256" key="2">
    <source>
        <dbReference type="ARBA" id="ARBA00022692"/>
    </source>
</evidence>
<dbReference type="Proteomes" id="UP000695022">
    <property type="component" value="Unplaced"/>
</dbReference>
<dbReference type="GeneID" id="106809682"/>
<keyword evidence="6" id="KW-0732">Signal</keyword>
<dbReference type="PANTHER" id="PTHR24060">
    <property type="entry name" value="METABOTROPIC GLUTAMATE RECEPTOR"/>
    <property type="match status" value="1"/>
</dbReference>
<gene>
    <name evidence="9" type="primary">LOC106809682</name>
</gene>
<evidence type="ECO:0000256" key="1">
    <source>
        <dbReference type="ARBA" id="ARBA00004370"/>
    </source>
</evidence>
<comment type="subcellular location">
    <subcellularLocation>
        <location evidence="1">Membrane</location>
    </subcellularLocation>
</comment>
<dbReference type="Gene3D" id="3.40.50.2300">
    <property type="match status" value="2"/>
</dbReference>
<dbReference type="RefSeq" id="XP_014668341.1">
    <property type="nucleotide sequence ID" value="XM_014812855.1"/>
</dbReference>
<feature type="chain" id="PRO_5047354616" evidence="6">
    <location>
        <begin position="28"/>
        <end position="486"/>
    </location>
</feature>